<dbReference type="Pfam" id="PF09338">
    <property type="entry name" value="Gly_reductase"/>
    <property type="match status" value="1"/>
</dbReference>
<sequence length="245" mass="27081">MSKHSTLKIKVFHVEQVSLGDAYGFKEKQLSLPLTNEQSHGFEKVTINIIEPFQHDVEINTIMDVLPISTKVLGQLGDGITHTLTGVYVLMTGKIKNGAQMHEFGSSNGKLANQMVFGKNGTPAKSDYLIHIDLIAKEGAILERKLCLEMFAYVDEMIQPIRDLLKMADGRYADETHEYRELQSTGKPKVAIVKQVAGQGAMYDNLLFPNEPSGFVGGVSIIDTNNMPVLLSPNEYRDGAIRAMV</sequence>
<reference evidence="1" key="1">
    <citation type="submission" date="2020-12" db="EMBL/GenBank/DDBJ databases">
        <title>Vagococcus allomyrinae sp. nov. and Enterococcus lavae sp. nov., isolated from the larvae of Allomyrina dichotoma.</title>
        <authorList>
            <person name="Lee S.D."/>
        </authorList>
    </citation>
    <scope>NUCLEOTIDE SEQUENCE</scope>
    <source>
        <strain evidence="1">BWB3-3</strain>
    </source>
</reference>
<dbReference type="EMBL" id="JAEEGA010000003">
    <property type="protein sequence ID" value="MBP1040510.1"/>
    <property type="molecule type" value="Genomic_DNA"/>
</dbReference>
<evidence type="ECO:0000313" key="2">
    <source>
        <dbReference type="Proteomes" id="UP000674938"/>
    </source>
</evidence>
<protein>
    <submittedName>
        <fullName evidence="1">Proline reductase cluster protein PrdD</fullName>
    </submittedName>
</protein>
<dbReference type="AlphaFoldDB" id="A0A940P9D1"/>
<name>A0A940P9D1_9ENTE</name>
<gene>
    <name evidence="1" type="primary">prdD</name>
    <name evidence="1" type="ORF">I6N95_05805</name>
</gene>
<dbReference type="InterPro" id="IPR031000">
    <property type="entry name" value="D_pro_red_PrdD"/>
</dbReference>
<accession>A0A940P9D1</accession>
<keyword evidence="2" id="KW-1185">Reference proteome</keyword>
<proteinExistence type="predicted"/>
<dbReference type="GO" id="GO:0050485">
    <property type="term" value="F:oxidoreductase activity, acting on X-H and Y-H to form an X-Y bond, with a disulfide as acceptor"/>
    <property type="evidence" value="ECO:0007669"/>
    <property type="project" value="InterPro"/>
</dbReference>
<evidence type="ECO:0000313" key="1">
    <source>
        <dbReference type="EMBL" id="MBP1040510.1"/>
    </source>
</evidence>
<comment type="caution">
    <text evidence="1">The sequence shown here is derived from an EMBL/GenBank/DDBJ whole genome shotgun (WGS) entry which is preliminary data.</text>
</comment>
<dbReference type="InterPro" id="IPR015417">
    <property type="entry name" value="Gly_reductase_pB_sua/b"/>
</dbReference>
<organism evidence="1 2">
    <name type="scientific">Vagococcus allomyrinae</name>
    <dbReference type="NCBI Taxonomy" id="2794353"/>
    <lineage>
        <taxon>Bacteria</taxon>
        <taxon>Bacillati</taxon>
        <taxon>Bacillota</taxon>
        <taxon>Bacilli</taxon>
        <taxon>Lactobacillales</taxon>
        <taxon>Enterococcaceae</taxon>
        <taxon>Vagococcus</taxon>
    </lineage>
</organism>
<dbReference type="Proteomes" id="UP000674938">
    <property type="component" value="Unassembled WGS sequence"/>
</dbReference>
<dbReference type="NCBIfam" id="TIGR04482">
    <property type="entry name" value="D_pro_red_PrdD"/>
    <property type="match status" value="1"/>
</dbReference>